<accession>A0ABP9K2C3</accession>
<dbReference type="Proteomes" id="UP001500603">
    <property type="component" value="Unassembled WGS sequence"/>
</dbReference>
<dbReference type="InterPro" id="IPR036390">
    <property type="entry name" value="WH_DNA-bd_sf"/>
</dbReference>
<dbReference type="SUPFAM" id="SSF46785">
    <property type="entry name" value="Winged helix' DNA-binding domain"/>
    <property type="match status" value="1"/>
</dbReference>
<keyword evidence="2" id="KW-1185">Reference proteome</keyword>
<dbReference type="EMBL" id="BAABJM010000002">
    <property type="protein sequence ID" value="GAA5049859.1"/>
    <property type="molecule type" value="Genomic_DNA"/>
</dbReference>
<name>A0ABP9K2C3_9NOCA</name>
<proteinExistence type="predicted"/>
<organism evidence="1 2">
    <name type="scientific">Nocardia callitridis</name>
    <dbReference type="NCBI Taxonomy" id="648753"/>
    <lineage>
        <taxon>Bacteria</taxon>
        <taxon>Bacillati</taxon>
        <taxon>Actinomycetota</taxon>
        <taxon>Actinomycetes</taxon>
        <taxon>Mycobacteriales</taxon>
        <taxon>Nocardiaceae</taxon>
        <taxon>Nocardia</taxon>
    </lineage>
</organism>
<comment type="caution">
    <text evidence="1">The sequence shown here is derived from an EMBL/GenBank/DDBJ whole genome shotgun (WGS) entry which is preliminary data.</text>
</comment>
<sequence>MLATLREAQRSLSIVEIAERLRLHPNTVRFHLDALLRTGQARRAADSTEGPGRPAQMFEAHPGMDPAAPRNYLLLADILAGELADTDDPTDRATRAGFSFGEHVTAASSQPSTERYAVDQLVHLLDEMGFAPRSSTETSTPRVELHQCPFLDLAHSHAEVVCSIHLGLMRGALRTLDAPVTVERLEPFAEPDVCIAHLTRTD</sequence>
<evidence type="ECO:0000313" key="2">
    <source>
        <dbReference type="Proteomes" id="UP001500603"/>
    </source>
</evidence>
<gene>
    <name evidence="1" type="ORF">GCM10023318_19340</name>
</gene>
<evidence type="ECO:0000313" key="1">
    <source>
        <dbReference type="EMBL" id="GAA5049859.1"/>
    </source>
</evidence>
<protein>
    <submittedName>
        <fullName evidence="1">Helix-turn-helix domain-containing protein</fullName>
    </submittedName>
</protein>
<reference evidence="2" key="1">
    <citation type="journal article" date="2019" name="Int. J. Syst. Evol. Microbiol.">
        <title>The Global Catalogue of Microorganisms (GCM) 10K type strain sequencing project: providing services to taxonomists for standard genome sequencing and annotation.</title>
        <authorList>
            <consortium name="The Broad Institute Genomics Platform"/>
            <consortium name="The Broad Institute Genome Sequencing Center for Infectious Disease"/>
            <person name="Wu L."/>
            <person name="Ma J."/>
        </authorList>
    </citation>
    <scope>NUCLEOTIDE SEQUENCE [LARGE SCALE GENOMIC DNA]</scope>
    <source>
        <strain evidence="2">JCM 18298</strain>
    </source>
</reference>